<dbReference type="GO" id="GO:0046872">
    <property type="term" value="F:metal ion binding"/>
    <property type="evidence" value="ECO:0007669"/>
    <property type="project" value="UniProtKB-KW"/>
</dbReference>
<dbReference type="SUPFAM" id="SSF53800">
    <property type="entry name" value="Chelatase"/>
    <property type="match status" value="1"/>
</dbReference>
<keyword evidence="4" id="KW-1185">Reference proteome</keyword>
<gene>
    <name evidence="3" type="ORF">SAMN04488544_1248</name>
</gene>
<dbReference type="InterPro" id="IPR050963">
    <property type="entry name" value="Sirohydro_Cobaltochel/CbiX"/>
</dbReference>
<evidence type="ECO:0000256" key="2">
    <source>
        <dbReference type="ARBA" id="ARBA00023239"/>
    </source>
</evidence>
<dbReference type="Proteomes" id="UP000198825">
    <property type="component" value="Chromosome I"/>
</dbReference>
<dbReference type="CDD" id="cd03416">
    <property type="entry name" value="CbiX_SirB_N"/>
    <property type="match status" value="1"/>
</dbReference>
<dbReference type="GO" id="GO:0016829">
    <property type="term" value="F:lyase activity"/>
    <property type="evidence" value="ECO:0007669"/>
    <property type="project" value="UniProtKB-KW"/>
</dbReference>
<protein>
    <submittedName>
        <fullName evidence="3">Sirohydrochlorin ferrochelatase</fullName>
    </submittedName>
</protein>
<keyword evidence="2" id="KW-0456">Lyase</keyword>
<evidence type="ECO:0000256" key="1">
    <source>
        <dbReference type="ARBA" id="ARBA00022723"/>
    </source>
</evidence>
<accession>A0A1H2M1J6</accession>
<dbReference type="OrthoDB" id="482456at2"/>
<proteinExistence type="predicted"/>
<reference evidence="4" key="1">
    <citation type="submission" date="2016-10" db="EMBL/GenBank/DDBJ databases">
        <authorList>
            <person name="Varghese N."/>
            <person name="Submissions S."/>
        </authorList>
    </citation>
    <scope>NUCLEOTIDE SEQUENCE [LARGE SCALE GENOMIC DNA]</scope>
    <source>
        <strain evidence="4">DSM 21743</strain>
    </source>
</reference>
<dbReference type="STRING" id="546874.SAMN04488544_1248"/>
<dbReference type="Gene3D" id="3.40.50.1400">
    <property type="match status" value="2"/>
</dbReference>
<dbReference type="RefSeq" id="WP_091073698.1">
    <property type="nucleotide sequence ID" value="NZ_LT629799.1"/>
</dbReference>
<dbReference type="Pfam" id="PF01903">
    <property type="entry name" value="CbiX"/>
    <property type="match status" value="2"/>
</dbReference>
<dbReference type="AlphaFoldDB" id="A0A1H2M1J6"/>
<keyword evidence="1" id="KW-0479">Metal-binding</keyword>
<name>A0A1H2M1J6_9ACTN</name>
<dbReference type="PANTHER" id="PTHR33542:SF5">
    <property type="entry name" value="FERROCHELATASE CHE1"/>
    <property type="match status" value="1"/>
</dbReference>
<evidence type="ECO:0000313" key="3">
    <source>
        <dbReference type="EMBL" id="SDU87127.1"/>
    </source>
</evidence>
<dbReference type="EMBL" id="LT629799">
    <property type="protein sequence ID" value="SDU87127.1"/>
    <property type="molecule type" value="Genomic_DNA"/>
</dbReference>
<dbReference type="InterPro" id="IPR002762">
    <property type="entry name" value="CbiX-like"/>
</dbReference>
<evidence type="ECO:0000313" key="4">
    <source>
        <dbReference type="Proteomes" id="UP000198825"/>
    </source>
</evidence>
<sequence length="295" mass="31412">MTAPTLVLLGPGSHDPRTPQISRRISDGLRELRPNLDVHAAYLDVNGPSAHDVVARLAADGVEEVVLVPLLLSDAFGAKEKVPTLVAELNAAHEGVRVGASRPIGPEAQLLSIVDRRLRDALRARHVAELDGLVFAAAGSVDVRSNAIIARRARQWATHHRLPCVTAYATGSGPSTAEAVRTLRAQGRRHVAVGSWYLSPGVLWTAEAEAALEAGATAVSAPMGGEPEIVEVALTRYVVAAMELVDVDTPVPYEVASFDEGTYEPAPYDDTFDVEVVELEELEALPPRHLSVVSA</sequence>
<organism evidence="3 4">
    <name type="scientific">Microlunatus sagamiharensis</name>
    <dbReference type="NCBI Taxonomy" id="546874"/>
    <lineage>
        <taxon>Bacteria</taxon>
        <taxon>Bacillati</taxon>
        <taxon>Actinomycetota</taxon>
        <taxon>Actinomycetes</taxon>
        <taxon>Propionibacteriales</taxon>
        <taxon>Propionibacteriaceae</taxon>
        <taxon>Microlunatus</taxon>
    </lineage>
</organism>
<dbReference type="PANTHER" id="PTHR33542">
    <property type="entry name" value="SIROHYDROCHLORIN FERROCHELATASE, CHLOROPLASTIC"/>
    <property type="match status" value="1"/>
</dbReference>